<feature type="compositionally biased region" description="Polar residues" evidence="1">
    <location>
        <begin position="291"/>
        <end position="304"/>
    </location>
</feature>
<evidence type="ECO:0000313" key="2">
    <source>
        <dbReference type="EMBL" id="RUS94637.1"/>
    </source>
</evidence>
<evidence type="ECO:0000256" key="1">
    <source>
        <dbReference type="SAM" id="MobiDB-lite"/>
    </source>
</evidence>
<feature type="region of interest" description="Disordered" evidence="1">
    <location>
        <begin position="214"/>
        <end position="235"/>
    </location>
</feature>
<reference evidence="2" key="2">
    <citation type="journal article" date="2019" name="Genome Biol. Evol.">
        <title>Day and night: Metabolic profiles and evolutionary relationships of six axenic non-marine cyanobacteria.</title>
        <authorList>
            <person name="Will S.E."/>
            <person name="Henke P."/>
            <person name="Boedeker C."/>
            <person name="Huang S."/>
            <person name="Brinkmann H."/>
            <person name="Rohde M."/>
            <person name="Jarek M."/>
            <person name="Friedl T."/>
            <person name="Seufert S."/>
            <person name="Schumacher M."/>
            <person name="Overmann J."/>
            <person name="Neumann-Schaal M."/>
            <person name="Petersen J."/>
        </authorList>
    </citation>
    <scope>NUCLEOTIDE SEQUENCE [LARGE SCALE GENOMIC DNA]</scope>
    <source>
        <strain evidence="2">PCC 7102</strain>
    </source>
</reference>
<dbReference type="EMBL" id="RSCL01000047">
    <property type="protein sequence ID" value="RUS94637.1"/>
    <property type="molecule type" value="Genomic_DNA"/>
</dbReference>
<dbReference type="RefSeq" id="WP_233786927.1">
    <property type="nucleotide sequence ID" value="NZ_RSCL01000047.1"/>
</dbReference>
<gene>
    <name evidence="2" type="ORF">DSM106972_092740</name>
</gene>
<dbReference type="Proteomes" id="UP000271624">
    <property type="component" value="Unassembled WGS sequence"/>
</dbReference>
<dbReference type="GO" id="GO:0003677">
    <property type="term" value="F:DNA binding"/>
    <property type="evidence" value="ECO:0007669"/>
    <property type="project" value="InterPro"/>
</dbReference>
<keyword evidence="3" id="KW-1185">Reference proteome</keyword>
<dbReference type="GO" id="GO:0009307">
    <property type="term" value="P:DNA restriction-modification system"/>
    <property type="evidence" value="ECO:0007669"/>
    <property type="project" value="InterPro"/>
</dbReference>
<dbReference type="Pfam" id="PF05869">
    <property type="entry name" value="Dam"/>
    <property type="match status" value="1"/>
</dbReference>
<protein>
    <recommendedName>
        <fullName evidence="4">C-5 cytosine-specific DNA methylase</fullName>
    </recommendedName>
</protein>
<accession>A0A3S1A732</accession>
<name>A0A3S1A732_9CYAN</name>
<feature type="region of interest" description="Disordered" evidence="1">
    <location>
        <begin position="1"/>
        <end position="29"/>
    </location>
</feature>
<evidence type="ECO:0008006" key="4">
    <source>
        <dbReference type="Google" id="ProtNLM"/>
    </source>
</evidence>
<feature type="compositionally biased region" description="Polar residues" evidence="1">
    <location>
        <begin position="1"/>
        <end position="19"/>
    </location>
</feature>
<feature type="region of interest" description="Disordered" evidence="1">
    <location>
        <begin position="284"/>
        <end position="338"/>
    </location>
</feature>
<proteinExistence type="predicted"/>
<organism evidence="2 3">
    <name type="scientific">Dulcicalothrix desertica PCC 7102</name>
    <dbReference type="NCBI Taxonomy" id="232991"/>
    <lineage>
        <taxon>Bacteria</taxon>
        <taxon>Bacillati</taxon>
        <taxon>Cyanobacteriota</taxon>
        <taxon>Cyanophyceae</taxon>
        <taxon>Nostocales</taxon>
        <taxon>Calotrichaceae</taxon>
        <taxon>Dulcicalothrix</taxon>
    </lineage>
</organism>
<comment type="caution">
    <text evidence="2">The sequence shown here is derived from an EMBL/GenBank/DDBJ whole genome shotgun (WGS) entry which is preliminary data.</text>
</comment>
<dbReference type="GO" id="GO:0009007">
    <property type="term" value="F:site-specific DNA-methyltransferase (adenine-specific) activity"/>
    <property type="evidence" value="ECO:0007669"/>
    <property type="project" value="InterPro"/>
</dbReference>
<reference evidence="2" key="1">
    <citation type="submission" date="2018-12" db="EMBL/GenBank/DDBJ databases">
        <authorList>
            <person name="Will S."/>
            <person name="Neumann-Schaal M."/>
            <person name="Henke P."/>
        </authorList>
    </citation>
    <scope>NUCLEOTIDE SEQUENCE</scope>
    <source>
        <strain evidence="2">PCC 7102</strain>
    </source>
</reference>
<evidence type="ECO:0000313" key="3">
    <source>
        <dbReference type="Proteomes" id="UP000271624"/>
    </source>
</evidence>
<dbReference type="AlphaFoldDB" id="A0A3S1A732"/>
<dbReference type="InterPro" id="IPR008593">
    <property type="entry name" value="Dam_MeTrfase"/>
</dbReference>
<sequence>MLAPNLETSQRTAASQKTSKTSEKPSDNWYTPQHIIDLVIQVLNQIDLDPCAETGKNIPASTHYTHTDNGLIQPWHGRIFLNPPYSEPGKWITKLNEEIATGRVTEAIALVPGATDTNWLSPILKTQPVCFWKGRIKFLDQNYEPKLPARQSHVLIYWGDNSTRFLEIFDAYGVVQLPQAILSKLLKTSPSNTYEIFPGDKQDTNISPRKIEAPQPQFPEPSQNCHSERSEESTISQNLREAPKFLGDKSDTNISPRKIEAPKFLGDNSDINISSRKIEAPQFLGDKSDTNCHSTNSEESTISQDLRDAPKFLGDNSDTNISPRKRRRHKGDGSGSIHWRTVTKKGKDYHEAYYHYEFWSDGEREVKSTKYIPKRLLSQVQSLDLEKAPVREILEVLGVL</sequence>